<dbReference type="Proteomes" id="UP001454036">
    <property type="component" value="Unassembled WGS sequence"/>
</dbReference>
<keyword evidence="3" id="KW-1185">Reference proteome</keyword>
<dbReference type="Gene3D" id="3.90.70.80">
    <property type="match status" value="1"/>
</dbReference>
<feature type="compositionally biased region" description="Basic residues" evidence="1">
    <location>
        <begin position="57"/>
        <end position="72"/>
    </location>
</feature>
<feature type="region of interest" description="Disordered" evidence="1">
    <location>
        <begin position="52"/>
        <end position="77"/>
    </location>
</feature>
<dbReference type="PANTHER" id="PTHR45835">
    <property type="entry name" value="YALI0A06105P"/>
    <property type="match status" value="1"/>
</dbReference>
<name>A0AAV3NV92_LITER</name>
<evidence type="ECO:0000313" key="2">
    <source>
        <dbReference type="EMBL" id="GAA0143164.1"/>
    </source>
</evidence>
<gene>
    <name evidence="2" type="ORF">LIER_35690</name>
</gene>
<organism evidence="2 3">
    <name type="scientific">Lithospermum erythrorhizon</name>
    <name type="common">Purple gromwell</name>
    <name type="synonym">Lithospermum officinale var. erythrorhizon</name>
    <dbReference type="NCBI Taxonomy" id="34254"/>
    <lineage>
        <taxon>Eukaryota</taxon>
        <taxon>Viridiplantae</taxon>
        <taxon>Streptophyta</taxon>
        <taxon>Embryophyta</taxon>
        <taxon>Tracheophyta</taxon>
        <taxon>Spermatophyta</taxon>
        <taxon>Magnoliopsida</taxon>
        <taxon>eudicotyledons</taxon>
        <taxon>Gunneridae</taxon>
        <taxon>Pentapetalae</taxon>
        <taxon>asterids</taxon>
        <taxon>lamiids</taxon>
        <taxon>Boraginales</taxon>
        <taxon>Boraginaceae</taxon>
        <taxon>Boraginoideae</taxon>
        <taxon>Lithospermeae</taxon>
        <taxon>Lithospermum</taxon>
    </lineage>
</organism>
<comment type="caution">
    <text evidence="2">The sequence shown here is derived from an EMBL/GenBank/DDBJ whole genome shotgun (WGS) entry which is preliminary data.</text>
</comment>
<dbReference type="CDD" id="cd22744">
    <property type="entry name" value="OTU"/>
    <property type="match status" value="1"/>
</dbReference>
<dbReference type="AlphaFoldDB" id="A0AAV3NV92"/>
<sequence length="223" mass="25887">MEFVFGLPRSLRRNDRIWVIVDRLSKSAHFLPIRSTDGPERLAKMYGLGRGEGSRCGRGRGRGRGHGRGRGGRGKDTTNNVFTPLYSSKSLSYLEDFPSFLKPYIQGWLDVESDGHCGFRVVAHHVYDDQDSWMRVRQELFFEIDARPELYEKIFMFNTTRSIREALSWWDLSSRGTNWWMDADMGYMIATRYNKLFVILSASNPQTYLPLRKEESIDVILSL</sequence>
<evidence type="ECO:0000313" key="3">
    <source>
        <dbReference type="Proteomes" id="UP001454036"/>
    </source>
</evidence>
<protein>
    <submittedName>
        <fullName evidence="2">Uncharacterized protein</fullName>
    </submittedName>
</protein>
<dbReference type="EMBL" id="BAABME010015828">
    <property type="protein sequence ID" value="GAA0143164.1"/>
    <property type="molecule type" value="Genomic_DNA"/>
</dbReference>
<dbReference type="PANTHER" id="PTHR45835:SF108">
    <property type="entry name" value="INTEGRASE ZINC-BINDING DOMAIN-CONTAINING PROTEIN"/>
    <property type="match status" value="1"/>
</dbReference>
<reference evidence="2 3" key="1">
    <citation type="submission" date="2024-01" db="EMBL/GenBank/DDBJ databases">
        <title>The complete chloroplast genome sequence of Lithospermum erythrorhizon: insights into the phylogenetic relationship among Boraginaceae species and the maternal lineages of purple gromwells.</title>
        <authorList>
            <person name="Okada T."/>
            <person name="Watanabe K."/>
        </authorList>
    </citation>
    <scope>NUCLEOTIDE SEQUENCE [LARGE SCALE GENOMIC DNA]</scope>
</reference>
<proteinExistence type="predicted"/>
<evidence type="ECO:0000256" key="1">
    <source>
        <dbReference type="SAM" id="MobiDB-lite"/>
    </source>
</evidence>
<accession>A0AAV3NV92</accession>